<reference evidence="4 5" key="1">
    <citation type="submission" date="2019-06" db="EMBL/GenBank/DDBJ databases">
        <title>Genomic Encyclopedia of Type Strains, Phase IV (KMG-V): Genome sequencing to study the core and pangenomes of soil and plant-associated prokaryotes.</title>
        <authorList>
            <person name="Whitman W."/>
        </authorList>
    </citation>
    <scope>NUCLEOTIDE SEQUENCE [LARGE SCALE GENOMIC DNA]</scope>
    <source>
        <strain evidence="4 5">BR 11140</strain>
    </source>
</reference>
<dbReference type="Pfam" id="PF00534">
    <property type="entry name" value="Glycos_transf_1"/>
    <property type="match status" value="1"/>
</dbReference>
<name>A0A560IHU8_9PROT</name>
<dbReference type="PANTHER" id="PTHR12526">
    <property type="entry name" value="GLYCOSYLTRANSFERASE"/>
    <property type="match status" value="1"/>
</dbReference>
<dbReference type="AlphaFoldDB" id="A0A560IHU8"/>
<evidence type="ECO:0000313" key="4">
    <source>
        <dbReference type="EMBL" id="TWB58618.1"/>
    </source>
</evidence>
<protein>
    <submittedName>
        <fullName evidence="4">Glycosyltransferase involved in cell wall biosynthesis</fullName>
    </submittedName>
</protein>
<keyword evidence="2" id="KW-0808">Transferase</keyword>
<evidence type="ECO:0000259" key="3">
    <source>
        <dbReference type="Pfam" id="PF00534"/>
    </source>
</evidence>
<feature type="domain" description="Glycosyl transferase family 1" evidence="3">
    <location>
        <begin position="196"/>
        <end position="350"/>
    </location>
</feature>
<dbReference type="GO" id="GO:0016757">
    <property type="term" value="F:glycosyltransferase activity"/>
    <property type="evidence" value="ECO:0007669"/>
    <property type="project" value="UniProtKB-KW"/>
</dbReference>
<keyword evidence="1" id="KW-0328">Glycosyltransferase</keyword>
<accession>A0A560IHU8</accession>
<dbReference type="PANTHER" id="PTHR12526:SF510">
    <property type="entry name" value="D-INOSITOL 3-PHOSPHATE GLYCOSYLTRANSFERASE"/>
    <property type="match status" value="1"/>
</dbReference>
<organism evidence="4 5">
    <name type="scientific">Nitrospirillum amazonense</name>
    <dbReference type="NCBI Taxonomy" id="28077"/>
    <lineage>
        <taxon>Bacteria</taxon>
        <taxon>Pseudomonadati</taxon>
        <taxon>Pseudomonadota</taxon>
        <taxon>Alphaproteobacteria</taxon>
        <taxon>Rhodospirillales</taxon>
        <taxon>Azospirillaceae</taxon>
        <taxon>Nitrospirillum</taxon>
    </lineage>
</organism>
<dbReference type="SUPFAM" id="SSF53756">
    <property type="entry name" value="UDP-Glycosyltransferase/glycogen phosphorylase"/>
    <property type="match status" value="1"/>
</dbReference>
<comment type="caution">
    <text evidence="4">The sequence shown here is derived from an EMBL/GenBank/DDBJ whole genome shotgun (WGS) entry which is preliminary data.</text>
</comment>
<evidence type="ECO:0000313" key="5">
    <source>
        <dbReference type="Proteomes" id="UP000318050"/>
    </source>
</evidence>
<dbReference type="InterPro" id="IPR001296">
    <property type="entry name" value="Glyco_trans_1"/>
</dbReference>
<sequence length="389" mass="41756">MGGVDMKIAIVTSGGAGRDGIHGAVPCLLWLIERLVQAGDEVHVFIFQQEPVAGTWPLRGATIHNAGNRSPRLGMLRQILAEHGRGGFDVIHSLWSPWAEAIAALAGWRTRVPVLLYFANYELVGLPDVKYGDQLSRTSRLLLWWALVRAGSVGGQSDPVVRLLAEKGQAALRLPLGVALNEWPVLAPRRRAPAAPARLLHVAHVTPAKDHPMVLEAAARLKAAGVAFELDLIGLDIPGDGWLARRLAELGLERHVRHHGFLERDAIRGFFERADLLVVTSRFEAGPLVVMEAAVAGVPTVGTKVGHLAEWAPKAARVVEPSDAGALAATIQEVLGDEELRLELAARAQEAATAEDADVTSRLFRDAYRAMAQKPDKASPRSPAMGAGA</sequence>
<gene>
    <name evidence="4" type="ORF">FBZ92_109109</name>
</gene>
<evidence type="ECO:0000256" key="2">
    <source>
        <dbReference type="ARBA" id="ARBA00022679"/>
    </source>
</evidence>
<evidence type="ECO:0000256" key="1">
    <source>
        <dbReference type="ARBA" id="ARBA00022676"/>
    </source>
</evidence>
<proteinExistence type="predicted"/>
<dbReference type="EMBL" id="VITT01000009">
    <property type="protein sequence ID" value="TWB58618.1"/>
    <property type="molecule type" value="Genomic_DNA"/>
</dbReference>
<dbReference type="Gene3D" id="3.40.50.2000">
    <property type="entry name" value="Glycogen Phosphorylase B"/>
    <property type="match status" value="2"/>
</dbReference>
<dbReference type="CDD" id="cd03801">
    <property type="entry name" value="GT4_PimA-like"/>
    <property type="match status" value="1"/>
</dbReference>
<dbReference type="Proteomes" id="UP000318050">
    <property type="component" value="Unassembled WGS sequence"/>
</dbReference>